<name>A0A177WF11_BATDL</name>
<dbReference type="OrthoDB" id="408954at2759"/>
<dbReference type="GO" id="GO:0016020">
    <property type="term" value="C:membrane"/>
    <property type="evidence" value="ECO:0007669"/>
    <property type="project" value="UniProtKB-SubCell"/>
</dbReference>
<dbReference type="PANTHER" id="PTHR11863">
    <property type="entry name" value="STEROL DESATURASE"/>
    <property type="match status" value="1"/>
</dbReference>
<dbReference type="GO" id="GO:0008610">
    <property type="term" value="P:lipid biosynthetic process"/>
    <property type="evidence" value="ECO:0007669"/>
    <property type="project" value="InterPro"/>
</dbReference>
<feature type="transmembrane region" description="Helical" evidence="5">
    <location>
        <begin position="137"/>
        <end position="155"/>
    </location>
</feature>
<reference evidence="7 8" key="1">
    <citation type="submission" date="2006-10" db="EMBL/GenBank/DDBJ databases">
        <title>The Genome Sequence of Batrachochytrium dendrobatidis JEL423.</title>
        <authorList>
            <consortium name="The Broad Institute Genome Sequencing Platform"/>
            <person name="Birren B."/>
            <person name="Lander E."/>
            <person name="Galagan J."/>
            <person name="Cuomo C."/>
            <person name="Devon K."/>
            <person name="Jaffe D."/>
            <person name="Butler J."/>
            <person name="Alvarez P."/>
            <person name="Gnerre S."/>
            <person name="Grabherr M."/>
            <person name="Kleber M."/>
            <person name="Mauceli E."/>
            <person name="Brockman W."/>
            <person name="Young S."/>
            <person name="LaButti K."/>
            <person name="Sykes S."/>
            <person name="DeCaprio D."/>
            <person name="Crawford M."/>
            <person name="Koehrsen M."/>
            <person name="Engels R."/>
            <person name="Montgomery P."/>
            <person name="Pearson M."/>
            <person name="Howarth C."/>
            <person name="Larson L."/>
            <person name="White J."/>
            <person name="O'Leary S."/>
            <person name="Kodira C."/>
            <person name="Zeng Q."/>
            <person name="Yandava C."/>
            <person name="Alvarado L."/>
            <person name="Longcore J."/>
            <person name="James T."/>
        </authorList>
    </citation>
    <scope>NUCLEOTIDE SEQUENCE [LARGE SCALE GENOMIC DNA]</scope>
    <source>
        <strain evidence="7 8">JEL423</strain>
    </source>
</reference>
<evidence type="ECO:0000313" key="7">
    <source>
        <dbReference type="EMBL" id="OAJ38274.1"/>
    </source>
</evidence>
<protein>
    <recommendedName>
        <fullName evidence="6">Fatty acid hydroxylase domain-containing protein</fullName>
    </recommendedName>
</protein>
<dbReference type="EMBL" id="DS022301">
    <property type="protein sequence ID" value="OAJ38274.1"/>
    <property type="molecule type" value="Genomic_DNA"/>
</dbReference>
<evidence type="ECO:0000256" key="5">
    <source>
        <dbReference type="SAM" id="Phobius"/>
    </source>
</evidence>
<evidence type="ECO:0000259" key="6">
    <source>
        <dbReference type="Pfam" id="PF04116"/>
    </source>
</evidence>
<accession>A0A177WF11</accession>
<keyword evidence="4 5" id="KW-0472">Membrane</keyword>
<dbReference type="Pfam" id="PF04116">
    <property type="entry name" value="FA_hydroxylase"/>
    <property type="match status" value="1"/>
</dbReference>
<keyword evidence="3 5" id="KW-1133">Transmembrane helix</keyword>
<dbReference type="GO" id="GO:0016491">
    <property type="term" value="F:oxidoreductase activity"/>
    <property type="evidence" value="ECO:0007669"/>
    <property type="project" value="InterPro"/>
</dbReference>
<keyword evidence="2 5" id="KW-0812">Transmembrane</keyword>
<reference evidence="7 8" key="2">
    <citation type="submission" date="2016-05" db="EMBL/GenBank/DDBJ databases">
        <title>Lineage-specific infection strategies underlie the spectrum of fungal disease in amphibians.</title>
        <authorList>
            <person name="Cuomo C.A."/>
            <person name="Farrer R.A."/>
            <person name="James T."/>
            <person name="Longcore J."/>
            <person name="Birren B."/>
        </authorList>
    </citation>
    <scope>NUCLEOTIDE SEQUENCE [LARGE SCALE GENOMIC DNA]</scope>
    <source>
        <strain evidence="7 8">JEL423</strain>
    </source>
</reference>
<dbReference type="STRING" id="403673.A0A177WF11"/>
<evidence type="ECO:0000256" key="1">
    <source>
        <dbReference type="ARBA" id="ARBA00004370"/>
    </source>
</evidence>
<dbReference type="Proteomes" id="UP000077115">
    <property type="component" value="Unassembled WGS sequence"/>
</dbReference>
<feature type="domain" description="Fatty acid hydroxylase" evidence="6">
    <location>
        <begin position="142"/>
        <end position="271"/>
    </location>
</feature>
<gene>
    <name evidence="7" type="ORF">BDEG_22222</name>
</gene>
<evidence type="ECO:0000256" key="4">
    <source>
        <dbReference type="ARBA" id="ARBA00023136"/>
    </source>
</evidence>
<comment type="subcellular location">
    <subcellularLocation>
        <location evidence="1">Membrane</location>
    </subcellularLocation>
</comment>
<dbReference type="InterPro" id="IPR050307">
    <property type="entry name" value="Sterol_Desaturase_Related"/>
</dbReference>
<evidence type="ECO:0000256" key="2">
    <source>
        <dbReference type="ARBA" id="ARBA00022692"/>
    </source>
</evidence>
<evidence type="ECO:0000256" key="3">
    <source>
        <dbReference type="ARBA" id="ARBA00022989"/>
    </source>
</evidence>
<dbReference type="InterPro" id="IPR006694">
    <property type="entry name" value="Fatty_acid_hydroxylase"/>
</dbReference>
<evidence type="ECO:0000313" key="8">
    <source>
        <dbReference type="Proteomes" id="UP000077115"/>
    </source>
</evidence>
<feature type="transmembrane region" description="Helical" evidence="5">
    <location>
        <begin position="52"/>
        <end position="74"/>
    </location>
</feature>
<sequence>MAMNVSGIYSQYASLIVQFVSHSAPRAESQYSDFVHPSTVSKDQYAYPSPTFIQSIILNSVGSTVMMLVIMASVQAIQEYLHARPTVYKRFPSLPTTKPSPGHSLTVSMMVSTLFGISMALLGIYTTNPLPNSLAVVIFRLVLTLVVYDFGLYIVHTMQHHFGPFIPFHREHHGVSMYATDVTNGALPDFLEAFIPLLIVPALLKFNIAEVWAIAFALQIHGAIAHAGCSMPGLDWWDFVLVGPRFHAAHHVFHRGNYGTLFSIWDHAFGTAVSIEKSETKLWKVLSKNK</sequence>
<proteinExistence type="predicted"/>
<feature type="transmembrane region" description="Helical" evidence="5">
    <location>
        <begin position="105"/>
        <end position="125"/>
    </location>
</feature>
<organism evidence="7 8">
    <name type="scientific">Batrachochytrium dendrobatidis (strain JEL423)</name>
    <dbReference type="NCBI Taxonomy" id="403673"/>
    <lineage>
        <taxon>Eukaryota</taxon>
        <taxon>Fungi</taxon>
        <taxon>Fungi incertae sedis</taxon>
        <taxon>Chytridiomycota</taxon>
        <taxon>Chytridiomycota incertae sedis</taxon>
        <taxon>Chytridiomycetes</taxon>
        <taxon>Rhizophydiales</taxon>
        <taxon>Rhizophydiales incertae sedis</taxon>
        <taxon>Batrachochytrium</taxon>
    </lineage>
</organism>
<dbReference type="GO" id="GO:0005506">
    <property type="term" value="F:iron ion binding"/>
    <property type="evidence" value="ECO:0007669"/>
    <property type="project" value="InterPro"/>
</dbReference>
<dbReference type="VEuPathDB" id="FungiDB:BDEG_22222"/>
<dbReference type="AlphaFoldDB" id="A0A177WF11"/>